<dbReference type="InParanoid" id="A0A0V1BB22"/>
<dbReference type="Gene3D" id="1.25.40.10">
    <property type="entry name" value="Tetratricopeptide repeat domain"/>
    <property type="match status" value="4"/>
</dbReference>
<keyword evidence="6" id="KW-0597">Phosphoprotein</keyword>
<accession>A0A0V1BB22</accession>
<evidence type="ECO:0000256" key="7">
    <source>
        <dbReference type="ARBA" id="ARBA00022737"/>
    </source>
</evidence>
<dbReference type="PANTHER" id="PTHR45954:SF1">
    <property type="entry name" value="LD33695P"/>
    <property type="match status" value="1"/>
</dbReference>
<sequence length="1223" mass="137198">MMSLPENFLDGSFPVEFVLVVIKNGNSIKIKQVQLYFAWCSNQHNATGSLAVRTLSKMNDSLTRNANKQRNKNLYCVLNCKLRSTRKFEIKQWELCCIIPIGKHAENKFSSQFFLLAPGSMSWEWNELAFYSQWKLLESDFANRVHELFPFGSAERANRTTIEQQAVGATIMVEADILRENDMDSLKLALEGQQRCQRGDMLGGVWYLEAALGAGTDDLKTLSAVYSQLGNAYFVLQQYGKALEYHRHDHTLARANFANFSTAAAIQEGVLTSLFNNDESQRNGGKMMLSNGCSIENNCASVDQAVGDRRSEANASGNLCNTLKALGKYDEASLCGKRHLELARSLQDKTGEVRACYNLGGVYYSKARHLNRPQSADLSEYAGQVRQLCLQSIEYYEMNLKLTQEMGDRVGEGRACGNIGLAYHLLGDFKTAVQFHNERLQIAKEFGDKRAMRRAYSNLGNASVFLGELEPAIQNALAVARELKDIAAEGQAFYSLGNCFTLLRDYRQAVDYHLRHLGIARLLSDKVGQARACWSLSNAFIQLEESEKSLYFTLLHYDLSKEIGDKNGEMVAELNLVDLSQLMGSGCHPDSSMDPVPVKFDDEIVASVLEKAKNAYRTSCANSGGNSAAASSASRPNLPLAHSFDAPMVHMPNNLSTKSLSDSLDQEAFFDYVSRAQSKRMDDQRCDPDKATSKNSVTAHRQAITDVQAVFLPVDAAATQCCWHEAGYPRPSKQSARSWLKRISKTCGRKSRKYIPVKEDVAQASSSTSSLTEHHESDDLVDLIIGMQSRRMDDQRASLPFLPGLQNSAALAISAEAAFMLRAGSASELHPNVDASTSTTSGKTTPDAGLQQRIQVGQEEHGNAEEEMHHLDEFFDILIRCQSTRIEEQRSEFPAERALTVPDEDFFELVLKLQARRFEEQRANLKTPVHIEQMKTAISRTSLSAVVQDYIIIRHLSKGEKLLLLLLVTMHSDEVHHNICLQFLSQSFYICFTYSERSNFTISFHFLHNNNVYDSSKFDFSCLTIYNMRFAVNYHILSEDLSKSSSRLRYNNNDNNNNNNNHWFAYLCVCVYFYVYSTCKSIQSRPIAADVCLSPPKANAAPASANRAARCLVGKSCGRRAAAVLLCRPSRIVIIHSSIRSSYWLAWRWPCIHFLSITNNNQRITRFQQSTTSGTCIDPIVLFFVWSNSDLCVIVVLFYCTPTQSSQIIWQFSFYHQSSSDAT</sequence>
<dbReference type="GO" id="GO:0001965">
    <property type="term" value="F:G-protein alpha-subunit binding"/>
    <property type="evidence" value="ECO:0007669"/>
    <property type="project" value="TreeGrafter"/>
</dbReference>
<keyword evidence="9" id="KW-0472">Membrane</keyword>
<dbReference type="EMBL" id="JYDH01000071">
    <property type="protein sequence ID" value="KRY34146.1"/>
    <property type="molecule type" value="Genomic_DNA"/>
</dbReference>
<dbReference type="FunFam" id="1.25.40.10:FF:000043">
    <property type="entry name" value="G-protein-signaling modulator 2 isoform X1"/>
    <property type="match status" value="1"/>
</dbReference>
<dbReference type="Proteomes" id="UP000054776">
    <property type="component" value="Unassembled WGS sequence"/>
</dbReference>
<comment type="subcellular location">
    <subcellularLocation>
        <location evidence="1">Cell membrane</location>
    </subcellularLocation>
    <subcellularLocation>
        <location evidence="2">Cytoplasm</location>
    </subcellularLocation>
</comment>
<dbReference type="SMART" id="SM00390">
    <property type="entry name" value="GoLoco"/>
    <property type="match status" value="4"/>
</dbReference>
<evidence type="ECO:0000256" key="9">
    <source>
        <dbReference type="ARBA" id="ARBA00023136"/>
    </source>
</evidence>
<dbReference type="GO" id="GO:0005092">
    <property type="term" value="F:GDP-dissociation inhibitor activity"/>
    <property type="evidence" value="ECO:0007669"/>
    <property type="project" value="TreeGrafter"/>
</dbReference>
<dbReference type="SUPFAM" id="SSF48452">
    <property type="entry name" value="TPR-like"/>
    <property type="match status" value="2"/>
</dbReference>
<evidence type="ECO:0000256" key="3">
    <source>
        <dbReference type="ARBA" id="ARBA00006600"/>
    </source>
</evidence>
<evidence type="ECO:0000256" key="6">
    <source>
        <dbReference type="ARBA" id="ARBA00022553"/>
    </source>
</evidence>
<keyword evidence="11" id="KW-1185">Reference proteome</keyword>
<dbReference type="AlphaFoldDB" id="A0A0V1BB22"/>
<keyword evidence="7" id="KW-0677">Repeat</keyword>
<dbReference type="Pfam" id="PF13176">
    <property type="entry name" value="TPR_7"/>
    <property type="match status" value="2"/>
</dbReference>
<dbReference type="GO" id="GO:0005886">
    <property type="term" value="C:plasma membrane"/>
    <property type="evidence" value="ECO:0007669"/>
    <property type="project" value="UniProtKB-SubCell"/>
</dbReference>
<dbReference type="PANTHER" id="PTHR45954">
    <property type="entry name" value="LD33695P"/>
    <property type="match status" value="1"/>
</dbReference>
<dbReference type="GO" id="GO:0005938">
    <property type="term" value="C:cell cortex"/>
    <property type="evidence" value="ECO:0007669"/>
    <property type="project" value="TreeGrafter"/>
</dbReference>
<dbReference type="PROSITE" id="PS50877">
    <property type="entry name" value="GOLOCO"/>
    <property type="match status" value="4"/>
</dbReference>
<keyword evidence="5" id="KW-0963">Cytoplasm</keyword>
<dbReference type="OrthoDB" id="286233at2759"/>
<evidence type="ECO:0000313" key="10">
    <source>
        <dbReference type="EMBL" id="KRY34146.1"/>
    </source>
</evidence>
<dbReference type="SMART" id="SM00028">
    <property type="entry name" value="TPR"/>
    <property type="match status" value="5"/>
</dbReference>
<comment type="caution">
    <text evidence="10">The sequence shown here is derived from an EMBL/GenBank/DDBJ whole genome shotgun (WGS) entry which is preliminary data.</text>
</comment>
<name>A0A0V1BB22_TRISP</name>
<dbReference type="InterPro" id="IPR011990">
    <property type="entry name" value="TPR-like_helical_dom_sf"/>
</dbReference>
<evidence type="ECO:0000256" key="8">
    <source>
        <dbReference type="ARBA" id="ARBA00022803"/>
    </source>
</evidence>
<dbReference type="InterPro" id="IPR003109">
    <property type="entry name" value="GoLoco_motif"/>
</dbReference>
<dbReference type="Pfam" id="PF02188">
    <property type="entry name" value="GoLoco"/>
    <property type="match status" value="4"/>
</dbReference>
<evidence type="ECO:0000256" key="4">
    <source>
        <dbReference type="ARBA" id="ARBA00022475"/>
    </source>
</evidence>
<evidence type="ECO:0000256" key="1">
    <source>
        <dbReference type="ARBA" id="ARBA00004236"/>
    </source>
</evidence>
<evidence type="ECO:0000256" key="5">
    <source>
        <dbReference type="ARBA" id="ARBA00022490"/>
    </source>
</evidence>
<dbReference type="InterPro" id="IPR052386">
    <property type="entry name" value="GPSM"/>
</dbReference>
<comment type="similarity">
    <text evidence="3">Belongs to the GPSM family.</text>
</comment>
<reference evidence="10 11" key="1">
    <citation type="submission" date="2015-01" db="EMBL/GenBank/DDBJ databases">
        <title>Evolution of Trichinella species and genotypes.</title>
        <authorList>
            <person name="Korhonen P.K."/>
            <person name="Edoardo P."/>
            <person name="Giuseppe L.R."/>
            <person name="Gasser R.B."/>
        </authorList>
    </citation>
    <scope>NUCLEOTIDE SEQUENCE [LARGE SCALE GENOMIC DNA]</scope>
    <source>
        <strain evidence="10">ISS3</strain>
    </source>
</reference>
<evidence type="ECO:0000313" key="11">
    <source>
        <dbReference type="Proteomes" id="UP000054776"/>
    </source>
</evidence>
<gene>
    <name evidence="10" type="primary">GPSM2</name>
    <name evidence="10" type="ORF">T01_9240</name>
</gene>
<keyword evidence="8" id="KW-0802">TPR repeat</keyword>
<dbReference type="STRING" id="6334.A0A0V1BB22"/>
<proteinExistence type="inferred from homology"/>
<protein>
    <submittedName>
        <fullName evidence="10">G-protein-signaling modulator 2</fullName>
    </submittedName>
</protein>
<dbReference type="InterPro" id="IPR019734">
    <property type="entry name" value="TPR_rpt"/>
</dbReference>
<keyword evidence="4" id="KW-1003">Cell membrane</keyword>
<evidence type="ECO:0000256" key="2">
    <source>
        <dbReference type="ARBA" id="ARBA00004496"/>
    </source>
</evidence>
<organism evidence="10 11">
    <name type="scientific">Trichinella spiralis</name>
    <name type="common">Trichina worm</name>
    <dbReference type="NCBI Taxonomy" id="6334"/>
    <lineage>
        <taxon>Eukaryota</taxon>
        <taxon>Metazoa</taxon>
        <taxon>Ecdysozoa</taxon>
        <taxon>Nematoda</taxon>
        <taxon>Enoplea</taxon>
        <taxon>Dorylaimia</taxon>
        <taxon>Trichinellida</taxon>
        <taxon>Trichinellidae</taxon>
        <taxon>Trichinella</taxon>
    </lineage>
</organism>
<dbReference type="GO" id="GO:0000132">
    <property type="term" value="P:establishment of mitotic spindle orientation"/>
    <property type="evidence" value="ECO:0007669"/>
    <property type="project" value="TreeGrafter"/>
</dbReference>